<keyword evidence="2" id="KW-1185">Reference proteome</keyword>
<dbReference type="AlphaFoldDB" id="A0A5N8WGH2"/>
<gene>
    <name evidence="1" type="ORF">FNH04_43575</name>
</gene>
<dbReference type="Proteomes" id="UP000326979">
    <property type="component" value="Unassembled WGS sequence"/>
</dbReference>
<evidence type="ECO:0000313" key="1">
    <source>
        <dbReference type="EMBL" id="MPY46543.1"/>
    </source>
</evidence>
<reference evidence="1 2" key="1">
    <citation type="submission" date="2019-07" db="EMBL/GenBank/DDBJ databases">
        <title>New species of Amycolatopsis and Streptomyces.</title>
        <authorList>
            <person name="Duangmal K."/>
            <person name="Teo W.F.A."/>
            <person name="Lipun K."/>
        </authorList>
    </citation>
    <scope>NUCLEOTIDE SEQUENCE [LARGE SCALE GENOMIC DNA]</scope>
    <source>
        <strain evidence="1 2">TISTR 2346</strain>
    </source>
</reference>
<accession>A0A5N8WGH2</accession>
<evidence type="ECO:0000313" key="2">
    <source>
        <dbReference type="Proteomes" id="UP000326979"/>
    </source>
</evidence>
<organism evidence="1 2">
    <name type="scientific">Streptomyces phyllanthi</name>
    <dbReference type="NCBI Taxonomy" id="1803180"/>
    <lineage>
        <taxon>Bacteria</taxon>
        <taxon>Bacillati</taxon>
        <taxon>Actinomycetota</taxon>
        <taxon>Actinomycetes</taxon>
        <taxon>Kitasatosporales</taxon>
        <taxon>Streptomycetaceae</taxon>
        <taxon>Streptomyces</taxon>
    </lineage>
</organism>
<comment type="caution">
    <text evidence="1">The sequence shown here is derived from an EMBL/GenBank/DDBJ whole genome shotgun (WGS) entry which is preliminary data.</text>
</comment>
<proteinExistence type="predicted"/>
<name>A0A5N8WGH2_9ACTN</name>
<sequence length="72" mass="7981">MPFTAGDWCWGLACGRDPVSGRWRGWYGLRVRGEALWALGLHPEQPTAVVSGDSPPGWWHAAGERYATRWGA</sequence>
<dbReference type="EMBL" id="VJZE01000695">
    <property type="protein sequence ID" value="MPY46543.1"/>
    <property type="molecule type" value="Genomic_DNA"/>
</dbReference>
<dbReference type="OrthoDB" id="4315881at2"/>
<protein>
    <submittedName>
        <fullName evidence="1">Uncharacterized protein</fullName>
    </submittedName>
</protein>